<comment type="caution">
    <text evidence="1">The sequence shown here is derived from an EMBL/GenBank/DDBJ whole genome shotgun (WGS) entry which is preliminary data.</text>
</comment>
<gene>
    <name evidence="1" type="ORF">PR048_012685</name>
</gene>
<reference evidence="1 2" key="1">
    <citation type="submission" date="2023-02" db="EMBL/GenBank/DDBJ databases">
        <title>LHISI_Scaffold_Assembly.</title>
        <authorList>
            <person name="Stuart O.P."/>
            <person name="Cleave R."/>
            <person name="Magrath M.J.L."/>
            <person name="Mikheyev A.S."/>
        </authorList>
    </citation>
    <scope>NUCLEOTIDE SEQUENCE [LARGE SCALE GENOMIC DNA]</scope>
    <source>
        <strain evidence="1">Daus_M_001</strain>
        <tissue evidence="1">Leg muscle</tissue>
    </source>
</reference>
<proteinExistence type="predicted"/>
<organism evidence="1 2">
    <name type="scientific">Dryococelus australis</name>
    <dbReference type="NCBI Taxonomy" id="614101"/>
    <lineage>
        <taxon>Eukaryota</taxon>
        <taxon>Metazoa</taxon>
        <taxon>Ecdysozoa</taxon>
        <taxon>Arthropoda</taxon>
        <taxon>Hexapoda</taxon>
        <taxon>Insecta</taxon>
        <taxon>Pterygota</taxon>
        <taxon>Neoptera</taxon>
        <taxon>Polyneoptera</taxon>
        <taxon>Phasmatodea</taxon>
        <taxon>Verophasmatodea</taxon>
        <taxon>Anareolatae</taxon>
        <taxon>Phasmatidae</taxon>
        <taxon>Eurycanthinae</taxon>
        <taxon>Dryococelus</taxon>
    </lineage>
</organism>
<protein>
    <submittedName>
        <fullName evidence="1">Uncharacterized protein</fullName>
    </submittedName>
</protein>
<dbReference type="Proteomes" id="UP001159363">
    <property type="component" value="Chromosome X"/>
</dbReference>
<evidence type="ECO:0000313" key="2">
    <source>
        <dbReference type="Proteomes" id="UP001159363"/>
    </source>
</evidence>
<evidence type="ECO:0000313" key="1">
    <source>
        <dbReference type="EMBL" id="KAJ8886474.1"/>
    </source>
</evidence>
<dbReference type="EMBL" id="JARBHB010000004">
    <property type="protein sequence ID" value="KAJ8886474.1"/>
    <property type="molecule type" value="Genomic_DNA"/>
</dbReference>
<sequence>MCLIKQIADKAIQELEMQHTRMDTGEIDLEIFLKSDCKKVLAKLLGSTKCELSVFQKQVNCERPSVFHKFINGFLVTRCTNQYWAGLGCDLVINQTLMWSPKSTVV</sequence>
<accession>A0ABQ9HQ37</accession>
<keyword evidence="2" id="KW-1185">Reference proteome</keyword>
<name>A0ABQ9HQ37_9NEOP</name>